<dbReference type="InterPro" id="IPR023631">
    <property type="entry name" value="Amidase_dom"/>
</dbReference>
<evidence type="ECO:0000256" key="1">
    <source>
        <dbReference type="ARBA" id="ARBA00009199"/>
    </source>
</evidence>
<organism evidence="3 4">
    <name type="scientific">Actinoallomurus bryophytorum</name>
    <dbReference type="NCBI Taxonomy" id="1490222"/>
    <lineage>
        <taxon>Bacteria</taxon>
        <taxon>Bacillati</taxon>
        <taxon>Actinomycetota</taxon>
        <taxon>Actinomycetes</taxon>
        <taxon>Streptosporangiales</taxon>
        <taxon>Thermomonosporaceae</taxon>
        <taxon>Actinoallomurus</taxon>
    </lineage>
</organism>
<dbReference type="PROSITE" id="PS00571">
    <property type="entry name" value="AMIDASES"/>
    <property type="match status" value="1"/>
</dbReference>
<dbReference type="OrthoDB" id="182039at2"/>
<dbReference type="Pfam" id="PF01425">
    <property type="entry name" value="Amidase"/>
    <property type="match status" value="2"/>
</dbReference>
<dbReference type="PANTHER" id="PTHR11895">
    <property type="entry name" value="TRANSAMIDASE"/>
    <property type="match status" value="1"/>
</dbReference>
<gene>
    <name evidence="3" type="ORF">FB559_1408</name>
</gene>
<evidence type="ECO:0000313" key="4">
    <source>
        <dbReference type="Proteomes" id="UP000316096"/>
    </source>
</evidence>
<dbReference type="GO" id="GO:0003824">
    <property type="term" value="F:catalytic activity"/>
    <property type="evidence" value="ECO:0007669"/>
    <property type="project" value="InterPro"/>
</dbReference>
<protein>
    <submittedName>
        <fullName evidence="3">Amidase</fullName>
    </submittedName>
</protein>
<sequence length="371" mass="38676">MTIWLERFTTHGDGPRLAVKDAIDVAGSPTTLACPVISDQATPAEHDAPVVAAARAAGARIVGKTNLTELCRAADGVNPWTGTPENPLDAERVPGGSSSGSAVAVALDEADVALGTDTGGSVRVPAACCGIVGLKTTHGRVPLQGVFPLAPSLDTIGPLGRDIAAVTLGMSLIEAGFTLDPYDSGVMIGRLRPVGTIVAPELDAAVDAALDAAGLIFSDEPADCWPAALVAGNTLILGEGYREHRSLLAYPDRMSDRIRRRIERGERVTDGTLDEAYATRTALREYLAKLFERYPLLALPTISQPPPRLGVERDVDLTALTLPFNVSGDPALALPIPVEGWDLPGSLQLVAPANEEGRLLAAGALIEAALR</sequence>
<dbReference type="InterPro" id="IPR020556">
    <property type="entry name" value="Amidase_CS"/>
</dbReference>
<comment type="caution">
    <text evidence="3">The sequence shown here is derived from an EMBL/GenBank/DDBJ whole genome shotgun (WGS) entry which is preliminary data.</text>
</comment>
<proteinExistence type="inferred from homology"/>
<accession>A0A543CFL3</accession>
<dbReference type="InterPro" id="IPR036928">
    <property type="entry name" value="AS_sf"/>
</dbReference>
<comment type="similarity">
    <text evidence="1">Belongs to the amidase family.</text>
</comment>
<dbReference type="RefSeq" id="WP_141954481.1">
    <property type="nucleotide sequence ID" value="NZ_VFOZ01000001.1"/>
</dbReference>
<dbReference type="SUPFAM" id="SSF75304">
    <property type="entry name" value="Amidase signature (AS) enzymes"/>
    <property type="match status" value="1"/>
</dbReference>
<feature type="domain" description="Amidase" evidence="2">
    <location>
        <begin position="253"/>
        <end position="360"/>
    </location>
</feature>
<reference evidence="3 4" key="1">
    <citation type="submission" date="2019-06" db="EMBL/GenBank/DDBJ databases">
        <title>Sequencing the genomes of 1000 actinobacteria strains.</title>
        <authorList>
            <person name="Klenk H.-P."/>
        </authorList>
    </citation>
    <scope>NUCLEOTIDE SEQUENCE [LARGE SCALE GENOMIC DNA]</scope>
    <source>
        <strain evidence="3 4">DSM 102200</strain>
    </source>
</reference>
<feature type="domain" description="Amidase" evidence="2">
    <location>
        <begin position="17"/>
        <end position="184"/>
    </location>
</feature>
<dbReference type="Gene3D" id="3.90.1300.10">
    <property type="entry name" value="Amidase signature (AS) domain"/>
    <property type="match status" value="1"/>
</dbReference>
<keyword evidence="4" id="KW-1185">Reference proteome</keyword>
<evidence type="ECO:0000259" key="2">
    <source>
        <dbReference type="Pfam" id="PF01425"/>
    </source>
</evidence>
<dbReference type="PANTHER" id="PTHR11895:SF7">
    <property type="entry name" value="GLUTAMYL-TRNA(GLN) AMIDOTRANSFERASE SUBUNIT A, MITOCHONDRIAL"/>
    <property type="match status" value="1"/>
</dbReference>
<dbReference type="AlphaFoldDB" id="A0A543CFL3"/>
<dbReference type="InterPro" id="IPR000120">
    <property type="entry name" value="Amidase"/>
</dbReference>
<evidence type="ECO:0000313" key="3">
    <source>
        <dbReference type="EMBL" id="TQL95896.1"/>
    </source>
</evidence>
<dbReference type="Proteomes" id="UP000316096">
    <property type="component" value="Unassembled WGS sequence"/>
</dbReference>
<name>A0A543CFL3_9ACTN</name>
<dbReference type="EMBL" id="VFOZ01000001">
    <property type="protein sequence ID" value="TQL95896.1"/>
    <property type="molecule type" value="Genomic_DNA"/>
</dbReference>